<sequence length="317" mass="36658">MKVLFLRDKFLSYKEEIEKMGHEVYFSKLKDSLKVNLPLDAQVLCLGLEYKSMPKDFLNNFKDLKYIFLDSVGLDYLNLSYIEKNNIILCNNHGAYSEPIGEWIVYNILQIQKENRSILDNQRKKIWKRPDDHVGTLYNKKVLILGTGSIAHEAAKRLKAFDMEISGYNTRGQGAEYFDFVYSKENLYKDLSQFDFVVSTLPGTPKTNKMIDENFISKLKDGASIINISRGSIIDEEALYRNLKSKKLKAAAIDVANIEPLDKNSPLWDLENIYISPHMSDDAENYNDRRMMGILYNLKALSENRDLINIVNFKKGY</sequence>
<protein>
    <submittedName>
        <fullName evidence="4">Phosphoglycerate dehydrogenase-like enzyme</fullName>
    </submittedName>
</protein>
<dbReference type="RefSeq" id="WP_023056098.1">
    <property type="nucleotide sequence ID" value="NZ_JAUSTN010000005.1"/>
</dbReference>
<dbReference type="InterPro" id="IPR006140">
    <property type="entry name" value="D-isomer_DH_NAD-bd"/>
</dbReference>
<dbReference type="Proteomes" id="UP001236559">
    <property type="component" value="Unassembled WGS sequence"/>
</dbReference>
<evidence type="ECO:0000256" key="2">
    <source>
        <dbReference type="ARBA" id="ARBA00023027"/>
    </source>
</evidence>
<evidence type="ECO:0000259" key="3">
    <source>
        <dbReference type="Pfam" id="PF02826"/>
    </source>
</evidence>
<name>A0ABU0AV06_9FIRM</name>
<proteinExistence type="predicted"/>
<reference evidence="4 5" key="1">
    <citation type="submission" date="2023-07" db="EMBL/GenBank/DDBJ databases">
        <title>Genomic Encyclopedia of Type Strains, Phase IV (KMG-IV): sequencing the most valuable type-strain genomes for metagenomic binning, comparative biology and taxonomic classification.</title>
        <authorList>
            <person name="Goeker M."/>
        </authorList>
    </citation>
    <scope>NUCLEOTIDE SEQUENCE [LARGE SCALE GENOMIC DNA]</scope>
    <source>
        <strain evidence="4 5">DSM 22616</strain>
    </source>
</reference>
<accession>A0ABU0AV06</accession>
<evidence type="ECO:0000256" key="1">
    <source>
        <dbReference type="ARBA" id="ARBA00023002"/>
    </source>
</evidence>
<keyword evidence="5" id="KW-1185">Reference proteome</keyword>
<dbReference type="PANTHER" id="PTHR43333">
    <property type="entry name" value="2-HACID_DH_C DOMAIN-CONTAINING PROTEIN"/>
    <property type="match status" value="1"/>
</dbReference>
<evidence type="ECO:0000313" key="5">
    <source>
        <dbReference type="Proteomes" id="UP001236559"/>
    </source>
</evidence>
<keyword evidence="2" id="KW-0520">NAD</keyword>
<dbReference type="EMBL" id="JAUSTN010000005">
    <property type="protein sequence ID" value="MDQ0275113.1"/>
    <property type="molecule type" value="Genomic_DNA"/>
</dbReference>
<dbReference type="PANTHER" id="PTHR43333:SF1">
    <property type="entry name" value="D-ISOMER SPECIFIC 2-HYDROXYACID DEHYDROGENASE NAD-BINDING DOMAIN-CONTAINING PROTEIN"/>
    <property type="match status" value="1"/>
</dbReference>
<dbReference type="SUPFAM" id="SSF52283">
    <property type="entry name" value="Formate/glycerate dehydrogenase catalytic domain-like"/>
    <property type="match status" value="1"/>
</dbReference>
<feature type="domain" description="D-isomer specific 2-hydroxyacid dehydrogenase NAD-binding" evidence="3">
    <location>
        <begin position="108"/>
        <end position="280"/>
    </location>
</feature>
<organism evidence="4 5">
    <name type="scientific">Peptoniphilus koenoeneniae</name>
    <dbReference type="NCBI Taxonomy" id="507751"/>
    <lineage>
        <taxon>Bacteria</taxon>
        <taxon>Bacillati</taxon>
        <taxon>Bacillota</taxon>
        <taxon>Tissierellia</taxon>
        <taxon>Tissierellales</taxon>
        <taxon>Peptoniphilaceae</taxon>
        <taxon>Peptoniphilus</taxon>
    </lineage>
</organism>
<dbReference type="Gene3D" id="3.40.50.720">
    <property type="entry name" value="NAD(P)-binding Rossmann-like Domain"/>
    <property type="match status" value="2"/>
</dbReference>
<comment type="caution">
    <text evidence="4">The sequence shown here is derived from an EMBL/GenBank/DDBJ whole genome shotgun (WGS) entry which is preliminary data.</text>
</comment>
<evidence type="ECO:0000313" key="4">
    <source>
        <dbReference type="EMBL" id="MDQ0275113.1"/>
    </source>
</evidence>
<dbReference type="InterPro" id="IPR036291">
    <property type="entry name" value="NAD(P)-bd_dom_sf"/>
</dbReference>
<keyword evidence="1" id="KW-0560">Oxidoreductase</keyword>
<dbReference type="Pfam" id="PF02826">
    <property type="entry name" value="2-Hacid_dh_C"/>
    <property type="match status" value="1"/>
</dbReference>
<dbReference type="SUPFAM" id="SSF51735">
    <property type="entry name" value="NAD(P)-binding Rossmann-fold domains"/>
    <property type="match status" value="1"/>
</dbReference>
<gene>
    <name evidence="4" type="ORF">J2S72_001137</name>
</gene>